<keyword evidence="2" id="KW-0479">Metal-binding</keyword>
<dbReference type="HOGENOM" id="CLU_055491_6_2_5"/>
<name>Q2G7A8_NOVAD</name>
<dbReference type="SUPFAM" id="SSF51316">
    <property type="entry name" value="Mss4-like"/>
    <property type="match status" value="1"/>
</dbReference>
<dbReference type="InterPro" id="IPR006913">
    <property type="entry name" value="CENP-V/GFA"/>
</dbReference>
<dbReference type="PANTHER" id="PTHR33337">
    <property type="entry name" value="GFA DOMAIN-CONTAINING PROTEIN"/>
    <property type="match status" value="1"/>
</dbReference>
<reference evidence="7" key="1">
    <citation type="submission" date="2006-01" db="EMBL/GenBank/DDBJ databases">
        <title>Complete sequence of Novosphingobium aromaticivorans DSM 12444.</title>
        <authorList>
            <consortium name="US DOE Joint Genome Institute"/>
            <person name="Copeland A."/>
            <person name="Lucas S."/>
            <person name="Lapidus A."/>
            <person name="Barry K."/>
            <person name="Detter J.C."/>
            <person name="Glavina T."/>
            <person name="Hammon N."/>
            <person name="Israni S."/>
            <person name="Pitluck S."/>
            <person name="Chain P."/>
            <person name="Malfatti S."/>
            <person name="Shin M."/>
            <person name="Vergez L."/>
            <person name="Schmutz J."/>
            <person name="Larimer F."/>
            <person name="Land M."/>
            <person name="Kyrpides N."/>
            <person name="Ivanova N."/>
            <person name="Fredrickson J."/>
            <person name="Balkwill D."/>
            <person name="Romine M.F."/>
            <person name="Richardson P."/>
        </authorList>
    </citation>
    <scope>NUCLEOTIDE SEQUENCE [LARGE SCALE GENOMIC DNA]</scope>
    <source>
        <strain evidence="7">ATCC 700278 / DSM 12444 / CCUG 56034 / CIP 105152 / NBRC 16084 / F199</strain>
    </source>
</reference>
<protein>
    <submittedName>
        <fullName evidence="6">Glutathione-dependent formaldehyde-activating, GFA</fullName>
    </submittedName>
</protein>
<accession>Q2G7A8</accession>
<dbReference type="PANTHER" id="PTHR33337:SF40">
    <property type="entry name" value="CENP-V_GFA DOMAIN-CONTAINING PROTEIN-RELATED"/>
    <property type="match status" value="1"/>
</dbReference>
<evidence type="ECO:0000256" key="3">
    <source>
        <dbReference type="ARBA" id="ARBA00022833"/>
    </source>
</evidence>
<keyword evidence="7" id="KW-1185">Reference proteome</keyword>
<keyword evidence="3" id="KW-0862">Zinc</keyword>
<dbReference type="EMBL" id="CP000248">
    <property type="protein sequence ID" value="ABD26265.1"/>
    <property type="molecule type" value="Genomic_DNA"/>
</dbReference>
<dbReference type="eggNOG" id="COG3791">
    <property type="taxonomic scope" value="Bacteria"/>
</dbReference>
<evidence type="ECO:0000256" key="2">
    <source>
        <dbReference type="ARBA" id="ARBA00022723"/>
    </source>
</evidence>
<organism evidence="6 7">
    <name type="scientific">Novosphingobium aromaticivorans (strain ATCC 700278 / DSM 12444 / CCUG 56034 / CIP 105152 / NBRC 16084 / F199)</name>
    <dbReference type="NCBI Taxonomy" id="279238"/>
    <lineage>
        <taxon>Bacteria</taxon>
        <taxon>Pseudomonadati</taxon>
        <taxon>Pseudomonadota</taxon>
        <taxon>Alphaproteobacteria</taxon>
        <taxon>Sphingomonadales</taxon>
        <taxon>Sphingomonadaceae</taxon>
        <taxon>Novosphingobium</taxon>
    </lineage>
</organism>
<feature type="domain" description="CENP-V/GFA" evidence="5">
    <location>
        <begin position="5"/>
        <end position="115"/>
    </location>
</feature>
<evidence type="ECO:0000256" key="1">
    <source>
        <dbReference type="ARBA" id="ARBA00005495"/>
    </source>
</evidence>
<sequence>MKSPMTGGCLCGAVRYEASGQPAMQGVCHCRNCQKQAGTAFSMIVGVPEAAVTVSGTPATYIDHGESGNEVRREFCATCGSPLFSKVAAMPGMVFIKAGTLDDTSGFAPAFQVWAKSRQDWIDLGAVPAFDTNPG</sequence>
<evidence type="ECO:0000259" key="5">
    <source>
        <dbReference type="PROSITE" id="PS51891"/>
    </source>
</evidence>
<evidence type="ECO:0000256" key="4">
    <source>
        <dbReference type="ARBA" id="ARBA00023239"/>
    </source>
</evidence>
<dbReference type="KEGG" id="nar:Saro_1825"/>
<dbReference type="GO" id="GO:0016846">
    <property type="term" value="F:carbon-sulfur lyase activity"/>
    <property type="evidence" value="ECO:0007669"/>
    <property type="project" value="InterPro"/>
</dbReference>
<evidence type="ECO:0000313" key="6">
    <source>
        <dbReference type="EMBL" id="ABD26265.1"/>
    </source>
</evidence>
<keyword evidence="4" id="KW-0456">Lyase</keyword>
<evidence type="ECO:0000313" key="7">
    <source>
        <dbReference type="Proteomes" id="UP000009134"/>
    </source>
</evidence>
<dbReference type="STRING" id="279238.Saro_1825"/>
<dbReference type="InterPro" id="IPR011057">
    <property type="entry name" value="Mss4-like_sf"/>
</dbReference>
<proteinExistence type="inferred from homology"/>
<dbReference type="Pfam" id="PF04828">
    <property type="entry name" value="GFA"/>
    <property type="match status" value="1"/>
</dbReference>
<comment type="similarity">
    <text evidence="1">Belongs to the Gfa family.</text>
</comment>
<dbReference type="PROSITE" id="PS51891">
    <property type="entry name" value="CENP_V_GFA"/>
    <property type="match status" value="1"/>
</dbReference>
<dbReference type="AlphaFoldDB" id="Q2G7A8"/>
<dbReference type="Gene3D" id="3.90.1590.10">
    <property type="entry name" value="glutathione-dependent formaldehyde- activating enzyme (gfa)"/>
    <property type="match status" value="1"/>
</dbReference>
<dbReference type="RefSeq" id="WP_011445475.1">
    <property type="nucleotide sequence ID" value="NC_007794.1"/>
</dbReference>
<dbReference type="Proteomes" id="UP000009134">
    <property type="component" value="Chromosome"/>
</dbReference>
<dbReference type="GO" id="GO:0046872">
    <property type="term" value="F:metal ion binding"/>
    <property type="evidence" value="ECO:0007669"/>
    <property type="project" value="UniProtKB-KW"/>
</dbReference>
<gene>
    <name evidence="6" type="ordered locus">Saro_1825</name>
</gene>